<dbReference type="PROSITE" id="PS51130">
    <property type="entry name" value="PDXT_SNO_2"/>
    <property type="match status" value="1"/>
</dbReference>
<protein>
    <submittedName>
        <fullName evidence="1">Uncharacterized protein</fullName>
    </submittedName>
</protein>
<dbReference type="InterPro" id="IPR002161">
    <property type="entry name" value="PdxT/SNO"/>
</dbReference>
<sequence>MTAAFYLELTDDKRFHKYFIDNFVNANIEKIFFETYWSF</sequence>
<evidence type="ECO:0000313" key="1">
    <source>
        <dbReference type="EMBL" id="KGO29284.1"/>
    </source>
</evidence>
<keyword evidence="2" id="KW-1185">Reference proteome</keyword>
<organism evidence="1 2">
    <name type="scientific">Oenococcus alcoholitolerans</name>
    <dbReference type="NCBI Taxonomy" id="931074"/>
    <lineage>
        <taxon>Bacteria</taxon>
        <taxon>Bacillati</taxon>
        <taxon>Bacillota</taxon>
        <taxon>Bacilli</taxon>
        <taxon>Lactobacillales</taxon>
        <taxon>Lactobacillaceae</taxon>
        <taxon>Oenococcus</taxon>
    </lineage>
</organism>
<name>A0ABR4XQ17_9LACO</name>
<dbReference type="Proteomes" id="UP000030023">
    <property type="component" value="Unassembled WGS sequence"/>
</dbReference>
<reference evidence="1 2" key="1">
    <citation type="journal article" date="2014" name="Antonie Van Leeuwenhoek">
        <title>Oenococcus alcoholitolerans sp. nov., a lactic acid bacteria isolated from cachaca and ethanol fermentation processes.</title>
        <authorList>
            <person name="Badotti F."/>
            <person name="Moreira A.P."/>
            <person name="Tonon L.A."/>
            <person name="de Lucena B.T."/>
            <person name="Gomes Fde C."/>
            <person name="Kruger R."/>
            <person name="Thompson C.C."/>
            <person name="de Morais M.A.Jr."/>
            <person name="Rosa C.A."/>
            <person name="Thompson F.L."/>
        </authorList>
    </citation>
    <scope>NUCLEOTIDE SEQUENCE [LARGE SCALE GENOMIC DNA]</scope>
    <source>
        <strain evidence="1 2">UFRJ-M7.2.18</strain>
    </source>
</reference>
<evidence type="ECO:0000313" key="2">
    <source>
        <dbReference type="Proteomes" id="UP000030023"/>
    </source>
</evidence>
<accession>A0ABR4XQ17</accession>
<dbReference type="EMBL" id="AXCV01000350">
    <property type="protein sequence ID" value="KGO29284.1"/>
    <property type="molecule type" value="Genomic_DNA"/>
</dbReference>
<comment type="caution">
    <text evidence="1">The sequence shown here is derived from an EMBL/GenBank/DDBJ whole genome shotgun (WGS) entry which is preliminary data.</text>
</comment>
<proteinExistence type="predicted"/>
<gene>
    <name evidence="1" type="ORF">Q757_07075</name>
</gene>